<gene>
    <name evidence="3" type="ORF">BZG01_11460</name>
</gene>
<dbReference type="AlphaFoldDB" id="A0A2N3I7C2"/>
<dbReference type="Pfam" id="PF13173">
    <property type="entry name" value="AAA_14"/>
    <property type="match status" value="1"/>
</dbReference>
<protein>
    <submittedName>
        <fullName evidence="3">ATPase</fullName>
    </submittedName>
</protein>
<dbReference type="Gene3D" id="3.40.50.300">
    <property type="entry name" value="P-loop containing nucleotide triphosphate hydrolases"/>
    <property type="match status" value="1"/>
</dbReference>
<organism evidence="3 4">
    <name type="scientific">Labilibaculum manganireducens</name>
    <dbReference type="NCBI Taxonomy" id="1940525"/>
    <lineage>
        <taxon>Bacteria</taxon>
        <taxon>Pseudomonadati</taxon>
        <taxon>Bacteroidota</taxon>
        <taxon>Bacteroidia</taxon>
        <taxon>Marinilabiliales</taxon>
        <taxon>Marinifilaceae</taxon>
        <taxon>Labilibaculum</taxon>
    </lineage>
</organism>
<evidence type="ECO:0000313" key="3">
    <source>
        <dbReference type="EMBL" id="PKQ66208.1"/>
    </source>
</evidence>
<reference evidence="3 4" key="1">
    <citation type="journal article" date="2017" name="Front. Microbiol.">
        <title>Labilibaculum manganireducens gen. nov., sp. nov. and Labilibaculum filiforme sp. nov., Novel Bacteroidetes Isolated from Subsurface Sediments of the Baltic Sea.</title>
        <authorList>
            <person name="Vandieken V."/>
            <person name="Marshall I.P."/>
            <person name="Niemann H."/>
            <person name="Engelen B."/>
            <person name="Cypionka H."/>
        </authorList>
    </citation>
    <scope>NUCLEOTIDE SEQUENCE [LARGE SCALE GENOMIC DNA]</scope>
    <source>
        <strain evidence="3 4">59.10-2M</strain>
    </source>
</reference>
<dbReference type="EMBL" id="MVDE01000016">
    <property type="protein sequence ID" value="PKQ66208.1"/>
    <property type="molecule type" value="Genomic_DNA"/>
</dbReference>
<proteinExistence type="predicted"/>
<comment type="caution">
    <text evidence="3">The sequence shown here is derived from an EMBL/GenBank/DDBJ whole genome shotgun (WGS) entry which is preliminary data.</text>
</comment>
<dbReference type="Pfam" id="PF13635">
    <property type="entry name" value="DUF4143"/>
    <property type="match status" value="1"/>
</dbReference>
<dbReference type="Proteomes" id="UP000233618">
    <property type="component" value="Unassembled WGS sequence"/>
</dbReference>
<evidence type="ECO:0000313" key="4">
    <source>
        <dbReference type="Proteomes" id="UP000233618"/>
    </source>
</evidence>
<evidence type="ECO:0000259" key="1">
    <source>
        <dbReference type="Pfam" id="PF13173"/>
    </source>
</evidence>
<keyword evidence="4" id="KW-1185">Reference proteome</keyword>
<feature type="domain" description="DUF4143" evidence="2">
    <location>
        <begin position="203"/>
        <end position="349"/>
    </location>
</feature>
<evidence type="ECO:0000259" key="2">
    <source>
        <dbReference type="Pfam" id="PF13635"/>
    </source>
</evidence>
<dbReference type="InterPro" id="IPR025420">
    <property type="entry name" value="DUF4143"/>
</dbReference>
<dbReference type="InterPro" id="IPR041682">
    <property type="entry name" value="AAA_14"/>
</dbReference>
<dbReference type="InterPro" id="IPR027417">
    <property type="entry name" value="P-loop_NTPase"/>
</dbReference>
<dbReference type="PANTHER" id="PTHR33295">
    <property type="entry name" value="ATPASE"/>
    <property type="match status" value="1"/>
</dbReference>
<accession>A0A2N3I7C2</accession>
<dbReference type="PANTHER" id="PTHR33295:SF20">
    <property type="entry name" value="ATPASE"/>
    <property type="match status" value="1"/>
</dbReference>
<name>A0A2N3I7C2_9BACT</name>
<feature type="domain" description="AAA" evidence="1">
    <location>
        <begin position="27"/>
        <end position="155"/>
    </location>
</feature>
<sequence>MMNIPKNIISRDSYISKIEPFINTSLIKVLTGQRRVGKSYLLFQLMNLISEKENNANIIYINLEDLTFDHIKTAKDLNEYVIKNLSSTHPNYVFVDEIQDVDDFEKALRSLALNDNIDIYITGSNAKMLSGELATTLSGRYIEFTVYSLSYLEFLKFHTLDNSDDSLALFMKYGGLPYITNLPLNDDVIFEYLKNIYSTIIYRDVVSRYNLRNSQFLERLVIFLADNVGSLFSAKKISDFLKSQKVSISSQQIQNYIKYLSSAFIILPARRYDIVGKRIFEIGDKYFFENIGIRNAIVGYKTNDIAKILENVVYNHLLFCGYTVKVGVLNTQEIDFVCERNNEKKYVQVSYLLEKEETIKREFGNLLKIDDNHSKVVVSMDKLAGDGYDGVDHSYIRDFLSTIY</sequence>
<dbReference type="SUPFAM" id="SSF52540">
    <property type="entry name" value="P-loop containing nucleoside triphosphate hydrolases"/>
    <property type="match status" value="1"/>
</dbReference>